<accession>A0ABS9L831</accession>
<dbReference type="InterPro" id="IPR053169">
    <property type="entry name" value="MUG_Protein"/>
</dbReference>
<gene>
    <name evidence="1" type="ORF">LVY72_13065</name>
</gene>
<reference evidence="1" key="1">
    <citation type="submission" date="2022-01" db="EMBL/GenBank/DDBJ databases">
        <authorList>
            <person name="Jo J.-H."/>
            <person name="Im W.-T."/>
        </authorList>
    </citation>
    <scope>NUCLEOTIDE SEQUENCE</scope>
    <source>
        <strain evidence="1">I2-34</strain>
    </source>
</reference>
<dbReference type="EMBL" id="JAKLTQ010000009">
    <property type="protein sequence ID" value="MCG2622831.1"/>
    <property type="molecule type" value="Genomic_DNA"/>
</dbReference>
<dbReference type="InterPro" id="IPR008928">
    <property type="entry name" value="6-hairpin_glycosidase_sf"/>
</dbReference>
<dbReference type="InterPro" id="IPR005198">
    <property type="entry name" value="Glyco_hydro_76"/>
</dbReference>
<organism evidence="1 2">
    <name type="scientific">Arthrobacter hankyongi</name>
    <dbReference type="NCBI Taxonomy" id="2904801"/>
    <lineage>
        <taxon>Bacteria</taxon>
        <taxon>Bacillati</taxon>
        <taxon>Actinomycetota</taxon>
        <taxon>Actinomycetes</taxon>
        <taxon>Micrococcales</taxon>
        <taxon>Micrococcaceae</taxon>
        <taxon>Arthrobacter</taxon>
    </lineage>
</organism>
<proteinExistence type="predicted"/>
<keyword evidence="2" id="KW-1185">Reference proteome</keyword>
<protein>
    <submittedName>
        <fullName evidence="1">Glycosyl hydrolase</fullName>
    </submittedName>
</protein>
<name>A0ABS9L831_9MICC</name>
<keyword evidence="1" id="KW-0378">Hydrolase</keyword>
<sequence length="377" mass="40261">MSTAADERAARLAGGRADEAATAVVGQFGRRLLGLPGTHLGAVSSPRRAPCYLGRPWHYWWQAHYIDALVDAGRRELVRGLHYDGGYGPSAGALAARVLGTIRLRNHLRFANAYFDDMAWLALAAHRLDALAAAAGKPRRRTRHAAAVLLPQLESAHTPELGGGLFWNIARDFKNTPATAPAALYFARTGQRQRARDLLDWLDARLYDPARQLYQDGIRTAGGRQTLVPEVYSYNQGPVLGALLELGTGPDLRRAAEVVQGVAGGLTRQLPGGPVLLSHGSGDGGLFTGILARYLAAAAAAGGLPSGVRQLAAGLVLRTADAFWDGRRFQRHRTGESLVFSADAAVAAEESYPPGTAVELSTQLQAWLTLEAAAVIR</sequence>
<dbReference type="PANTHER" id="PTHR47791:SF3">
    <property type="entry name" value="MEIOTICALLY UP-REGULATED GENE 191 PROTEIN"/>
    <property type="match status" value="1"/>
</dbReference>
<dbReference type="RefSeq" id="WP_237821528.1">
    <property type="nucleotide sequence ID" value="NZ_JAKLTQ010000009.1"/>
</dbReference>
<dbReference type="Pfam" id="PF03663">
    <property type="entry name" value="Glyco_hydro_76"/>
    <property type="match status" value="1"/>
</dbReference>
<evidence type="ECO:0000313" key="1">
    <source>
        <dbReference type="EMBL" id="MCG2622831.1"/>
    </source>
</evidence>
<dbReference type="GO" id="GO:0016787">
    <property type="term" value="F:hydrolase activity"/>
    <property type="evidence" value="ECO:0007669"/>
    <property type="project" value="UniProtKB-KW"/>
</dbReference>
<dbReference type="Gene3D" id="1.50.10.20">
    <property type="match status" value="1"/>
</dbReference>
<evidence type="ECO:0000313" key="2">
    <source>
        <dbReference type="Proteomes" id="UP001165368"/>
    </source>
</evidence>
<dbReference type="Proteomes" id="UP001165368">
    <property type="component" value="Unassembled WGS sequence"/>
</dbReference>
<dbReference type="PANTHER" id="PTHR47791">
    <property type="entry name" value="MEIOTICALLY UP-REGULATED GENE 191 PROTEIN"/>
    <property type="match status" value="1"/>
</dbReference>
<dbReference type="SUPFAM" id="SSF48208">
    <property type="entry name" value="Six-hairpin glycosidases"/>
    <property type="match status" value="1"/>
</dbReference>
<comment type="caution">
    <text evidence="1">The sequence shown here is derived from an EMBL/GenBank/DDBJ whole genome shotgun (WGS) entry which is preliminary data.</text>
</comment>